<gene>
    <name evidence="13" type="ORF">FGIG_09896</name>
</gene>
<feature type="region of interest" description="Disordered" evidence="11">
    <location>
        <begin position="155"/>
        <end position="208"/>
    </location>
</feature>
<dbReference type="Gene3D" id="3.30.40.10">
    <property type="entry name" value="Zinc/RING finger domain, C3HC4 (zinc finger)"/>
    <property type="match status" value="1"/>
</dbReference>
<keyword evidence="5" id="KW-0539">Nucleus</keyword>
<dbReference type="InterPro" id="IPR013083">
    <property type="entry name" value="Znf_RING/FYVE/PHD"/>
</dbReference>
<reference evidence="13 14" key="1">
    <citation type="submission" date="2019-04" db="EMBL/GenBank/DDBJ databases">
        <title>Annotation for the trematode Fasciola gigantica.</title>
        <authorList>
            <person name="Choi Y.-J."/>
        </authorList>
    </citation>
    <scope>NUCLEOTIDE SEQUENCE [LARGE SCALE GENOMIC DNA]</scope>
    <source>
        <strain evidence="13">Uganda_cow_1</strain>
    </source>
</reference>
<dbReference type="OrthoDB" id="5963at2759"/>
<evidence type="ECO:0000313" key="14">
    <source>
        <dbReference type="Proteomes" id="UP000316759"/>
    </source>
</evidence>
<dbReference type="GO" id="GO:0008270">
    <property type="term" value="F:zinc ion binding"/>
    <property type="evidence" value="ECO:0007669"/>
    <property type="project" value="UniProtKB-KW"/>
</dbReference>
<feature type="compositionally biased region" description="Polar residues" evidence="11">
    <location>
        <begin position="176"/>
        <end position="193"/>
    </location>
</feature>
<dbReference type="FunFam" id="3.30.40.10:FF:000037">
    <property type="entry name" value="Cdk-activating kinase assembly factor MAT1, centre"/>
    <property type="match status" value="1"/>
</dbReference>
<dbReference type="InterPro" id="IPR015877">
    <property type="entry name" value="MAT1_centre"/>
</dbReference>
<dbReference type="GO" id="GO:0006357">
    <property type="term" value="P:regulation of transcription by RNA polymerase II"/>
    <property type="evidence" value="ECO:0007669"/>
    <property type="project" value="TreeGrafter"/>
</dbReference>
<proteinExistence type="predicted"/>
<keyword evidence="4" id="KW-0862">Zinc</keyword>
<comment type="subcellular location">
    <subcellularLocation>
        <location evidence="1">Nucleus</location>
    </subcellularLocation>
</comment>
<dbReference type="Pfam" id="PF17121">
    <property type="entry name" value="zf-C3HC4_5"/>
    <property type="match status" value="1"/>
</dbReference>
<evidence type="ECO:0000256" key="9">
    <source>
        <dbReference type="ARBA" id="ARBA00083888"/>
    </source>
</evidence>
<dbReference type="GO" id="GO:0005675">
    <property type="term" value="C:transcription factor TFIIH holo complex"/>
    <property type="evidence" value="ECO:0007669"/>
    <property type="project" value="InterPro"/>
</dbReference>
<evidence type="ECO:0000313" key="13">
    <source>
        <dbReference type="EMBL" id="TPP67683.1"/>
    </source>
</evidence>
<name>A0A504Z1K0_FASGI</name>
<evidence type="ECO:0000256" key="3">
    <source>
        <dbReference type="ARBA" id="ARBA00022771"/>
    </source>
</evidence>
<dbReference type="AlphaFoldDB" id="A0A504Z1K0"/>
<evidence type="ECO:0000256" key="6">
    <source>
        <dbReference type="ARBA" id="ARBA00074719"/>
    </source>
</evidence>
<dbReference type="InterPro" id="IPR017907">
    <property type="entry name" value="Znf_RING_CS"/>
</dbReference>
<dbReference type="PROSITE" id="PS50089">
    <property type="entry name" value="ZF_RING_2"/>
    <property type="match status" value="1"/>
</dbReference>
<dbReference type="Pfam" id="PF06391">
    <property type="entry name" value="MAT1"/>
    <property type="match status" value="1"/>
</dbReference>
<evidence type="ECO:0000256" key="2">
    <source>
        <dbReference type="ARBA" id="ARBA00022723"/>
    </source>
</evidence>
<evidence type="ECO:0000256" key="7">
    <source>
        <dbReference type="ARBA" id="ARBA00077380"/>
    </source>
</evidence>
<dbReference type="NCBIfam" id="TIGR00570">
    <property type="entry name" value="cdk7"/>
    <property type="match status" value="1"/>
</dbReference>
<feature type="domain" description="RING-type" evidence="12">
    <location>
        <begin position="8"/>
        <end position="52"/>
    </location>
</feature>
<dbReference type="InterPro" id="IPR001841">
    <property type="entry name" value="Znf_RING"/>
</dbReference>
<dbReference type="Proteomes" id="UP000316759">
    <property type="component" value="Unassembled WGS sequence"/>
</dbReference>
<evidence type="ECO:0000256" key="4">
    <source>
        <dbReference type="ARBA" id="ARBA00022833"/>
    </source>
</evidence>
<dbReference type="CDD" id="cd16517">
    <property type="entry name" value="RING-HC_MAT1"/>
    <property type="match status" value="1"/>
</dbReference>
<evidence type="ECO:0000256" key="1">
    <source>
        <dbReference type="ARBA" id="ARBA00004123"/>
    </source>
</evidence>
<evidence type="ECO:0000256" key="11">
    <source>
        <dbReference type="SAM" id="MobiDB-lite"/>
    </source>
</evidence>
<dbReference type="GO" id="GO:0006289">
    <property type="term" value="P:nucleotide-excision repair"/>
    <property type="evidence" value="ECO:0007669"/>
    <property type="project" value="InterPro"/>
</dbReference>
<dbReference type="STRING" id="46835.A0A504Z1K0"/>
<dbReference type="SUPFAM" id="SSF57850">
    <property type="entry name" value="RING/U-box"/>
    <property type="match status" value="1"/>
</dbReference>
<dbReference type="EMBL" id="SUNJ01000407">
    <property type="protein sequence ID" value="TPP67683.1"/>
    <property type="molecule type" value="Genomic_DNA"/>
</dbReference>
<keyword evidence="3 10" id="KW-0863">Zinc-finger</keyword>
<dbReference type="PANTHER" id="PTHR12683">
    <property type="entry name" value="CDK-ACTIVATING KINASE ASSEMBLY FACTOR MAT1"/>
    <property type="match status" value="1"/>
</dbReference>
<protein>
    <recommendedName>
        <fullName evidence="6">CDK-activating kinase assembly factor MAT1</fullName>
    </recommendedName>
    <alternativeName>
        <fullName evidence="9">CDK7/cyclin-H assembly factor</fullName>
    </alternativeName>
    <alternativeName>
        <fullName evidence="7">Menage a trois</fullName>
    </alternativeName>
    <alternativeName>
        <fullName evidence="8">RING finger protein MAT1</fullName>
    </alternativeName>
</protein>
<sequence length="435" mass="48998">MQDQSQSCPSCRANKYNNPQLKLMVNVCGHSLCENCVEVLFARGSGLCVQCKTPIRKANFRYQLFEDPLVQKEVELRKKILTDFNKREDDFDSLEEYDMYLEKIEEIVFNLMNDVDVEETKRYIEQYKKENKDIIKRNRLRPSASMAFYEAELEREASLQEQREREDQTRRDNLTRPANSSQANTTTTGSHNPTEAYPTPASALPTDRRDLTTPFTALKRPPLSTYARPIPPSELSRTRLPAPPSQFAYPTPISAMPGRVDFDRGFLPPAPPSAFNSTTPMVTPVSAMPGMGTMTAWNLSAHHTIHLPPRGTQPRQQDTVLIPSRGQSSRASSTGAVGNGSTTLSAPFKYEPYVPDMCGPNPPGENHVRWSDLVELYQDSVIRPLRGLLPEDDWKSDSLISASGMRVKVEPDTESIPQQQLIKSEYGVSLKPEDE</sequence>
<feature type="compositionally biased region" description="Basic and acidic residues" evidence="11">
    <location>
        <begin position="155"/>
        <end position="174"/>
    </location>
</feature>
<evidence type="ECO:0000256" key="10">
    <source>
        <dbReference type="PROSITE-ProRule" id="PRU00175"/>
    </source>
</evidence>
<feature type="region of interest" description="Disordered" evidence="11">
    <location>
        <begin position="221"/>
        <end position="252"/>
    </location>
</feature>
<dbReference type="InterPro" id="IPR004575">
    <property type="entry name" value="MAT1/Tfb3"/>
</dbReference>
<dbReference type="GO" id="GO:0061575">
    <property type="term" value="F:cyclin-dependent protein serine/threonine kinase activator activity"/>
    <property type="evidence" value="ECO:0007669"/>
    <property type="project" value="InterPro"/>
</dbReference>
<comment type="caution">
    <text evidence="13">The sequence shown here is derived from an EMBL/GenBank/DDBJ whole genome shotgun (WGS) entry which is preliminary data.</text>
</comment>
<evidence type="ECO:0000259" key="12">
    <source>
        <dbReference type="PROSITE" id="PS50089"/>
    </source>
</evidence>
<keyword evidence="2" id="KW-0479">Metal-binding</keyword>
<dbReference type="PANTHER" id="PTHR12683:SF13">
    <property type="entry name" value="CDK-ACTIVATING KINASE ASSEMBLY FACTOR MAT1"/>
    <property type="match status" value="1"/>
</dbReference>
<evidence type="ECO:0000256" key="5">
    <source>
        <dbReference type="ARBA" id="ARBA00023242"/>
    </source>
</evidence>
<evidence type="ECO:0000256" key="8">
    <source>
        <dbReference type="ARBA" id="ARBA00077720"/>
    </source>
</evidence>
<dbReference type="PROSITE" id="PS00518">
    <property type="entry name" value="ZF_RING_1"/>
    <property type="match status" value="1"/>
</dbReference>
<keyword evidence="14" id="KW-1185">Reference proteome</keyword>
<organism evidence="13 14">
    <name type="scientific">Fasciola gigantica</name>
    <name type="common">Giant liver fluke</name>
    <dbReference type="NCBI Taxonomy" id="46835"/>
    <lineage>
        <taxon>Eukaryota</taxon>
        <taxon>Metazoa</taxon>
        <taxon>Spiralia</taxon>
        <taxon>Lophotrochozoa</taxon>
        <taxon>Platyhelminthes</taxon>
        <taxon>Trematoda</taxon>
        <taxon>Digenea</taxon>
        <taxon>Plagiorchiida</taxon>
        <taxon>Echinostomata</taxon>
        <taxon>Echinostomatoidea</taxon>
        <taxon>Fasciolidae</taxon>
        <taxon>Fasciola</taxon>
    </lineage>
</organism>
<feature type="region of interest" description="Disordered" evidence="11">
    <location>
        <begin position="410"/>
        <end position="435"/>
    </location>
</feature>
<feature type="region of interest" description="Disordered" evidence="11">
    <location>
        <begin position="325"/>
        <end position="344"/>
    </location>
</feature>
<accession>A0A504Z1K0</accession>